<reference evidence="3 4" key="1">
    <citation type="submission" date="2021-06" db="EMBL/GenBank/DDBJ databases">
        <title>Caerostris darwini draft genome.</title>
        <authorList>
            <person name="Kono N."/>
            <person name="Arakawa K."/>
        </authorList>
    </citation>
    <scope>NUCLEOTIDE SEQUENCE [LARGE SCALE GENOMIC DNA]</scope>
</reference>
<feature type="transmembrane region" description="Helical" evidence="2">
    <location>
        <begin position="85"/>
        <end position="106"/>
    </location>
</feature>
<accession>A0AAV4MII8</accession>
<keyword evidence="2" id="KW-0472">Membrane</keyword>
<proteinExistence type="predicted"/>
<protein>
    <submittedName>
        <fullName evidence="3">Uncharacterized protein</fullName>
    </submittedName>
</protein>
<keyword evidence="2" id="KW-0812">Transmembrane</keyword>
<feature type="region of interest" description="Disordered" evidence="1">
    <location>
        <begin position="1"/>
        <end position="33"/>
    </location>
</feature>
<evidence type="ECO:0000256" key="2">
    <source>
        <dbReference type="SAM" id="Phobius"/>
    </source>
</evidence>
<feature type="region of interest" description="Disordered" evidence="1">
    <location>
        <begin position="56"/>
        <end position="81"/>
    </location>
</feature>
<evidence type="ECO:0000256" key="1">
    <source>
        <dbReference type="SAM" id="MobiDB-lite"/>
    </source>
</evidence>
<dbReference type="EMBL" id="BPLQ01000493">
    <property type="protein sequence ID" value="GIX72100.1"/>
    <property type="molecule type" value="Genomic_DNA"/>
</dbReference>
<keyword evidence="4" id="KW-1185">Reference proteome</keyword>
<evidence type="ECO:0000313" key="3">
    <source>
        <dbReference type="EMBL" id="GIX72100.1"/>
    </source>
</evidence>
<dbReference type="AlphaFoldDB" id="A0AAV4MII8"/>
<feature type="compositionally biased region" description="Polar residues" evidence="1">
    <location>
        <begin position="1"/>
        <end position="19"/>
    </location>
</feature>
<keyword evidence="2" id="KW-1133">Transmembrane helix</keyword>
<name>A0AAV4MII8_9ARAC</name>
<dbReference type="Proteomes" id="UP001054837">
    <property type="component" value="Unassembled WGS sequence"/>
</dbReference>
<comment type="caution">
    <text evidence="3">The sequence shown here is derived from an EMBL/GenBank/DDBJ whole genome shotgun (WGS) entry which is preliminary data.</text>
</comment>
<gene>
    <name evidence="3" type="ORF">CDAR_416621</name>
</gene>
<organism evidence="3 4">
    <name type="scientific">Caerostris darwini</name>
    <dbReference type="NCBI Taxonomy" id="1538125"/>
    <lineage>
        <taxon>Eukaryota</taxon>
        <taxon>Metazoa</taxon>
        <taxon>Ecdysozoa</taxon>
        <taxon>Arthropoda</taxon>
        <taxon>Chelicerata</taxon>
        <taxon>Arachnida</taxon>
        <taxon>Araneae</taxon>
        <taxon>Araneomorphae</taxon>
        <taxon>Entelegynae</taxon>
        <taxon>Araneoidea</taxon>
        <taxon>Araneidae</taxon>
        <taxon>Caerostris</taxon>
    </lineage>
</organism>
<sequence>MLPSDDSITAEQQTISNTPRPLEQGPPASSATRRQLVIPSGLWPSALNIEAPSKISSGMSIGWRPGVPSGKNTTSLGDSSSSSSLFFFIVCCLPPYFFFVLPSGFWRTSSTSS</sequence>
<evidence type="ECO:0000313" key="4">
    <source>
        <dbReference type="Proteomes" id="UP001054837"/>
    </source>
</evidence>